<organism evidence="2">
    <name type="scientific">Phallusia mammillata</name>
    <dbReference type="NCBI Taxonomy" id="59560"/>
    <lineage>
        <taxon>Eukaryota</taxon>
        <taxon>Metazoa</taxon>
        <taxon>Chordata</taxon>
        <taxon>Tunicata</taxon>
        <taxon>Ascidiacea</taxon>
        <taxon>Phlebobranchia</taxon>
        <taxon>Ascidiidae</taxon>
        <taxon>Phallusia</taxon>
    </lineage>
</organism>
<accession>A0A6F9DJJ3</accession>
<dbReference type="Pfam" id="PF26215">
    <property type="entry name" value="HTH_animal"/>
    <property type="match status" value="1"/>
</dbReference>
<dbReference type="AlphaFoldDB" id="A0A6F9DJJ3"/>
<dbReference type="PANTHER" id="PTHR21301:SF11">
    <property type="entry name" value="GIY-YIG DOMAIN-CONTAINING PROTEIN"/>
    <property type="match status" value="1"/>
</dbReference>
<dbReference type="InterPro" id="IPR058912">
    <property type="entry name" value="HTH_animal"/>
</dbReference>
<proteinExistence type="evidence at transcript level"/>
<dbReference type="PANTHER" id="PTHR21301">
    <property type="entry name" value="REVERSE TRANSCRIPTASE"/>
    <property type="match status" value="1"/>
</dbReference>
<evidence type="ECO:0000313" key="2">
    <source>
        <dbReference type="EMBL" id="CAB3263309.1"/>
    </source>
</evidence>
<name>A0A6F9DJJ3_9ASCI</name>
<dbReference type="EMBL" id="LR787447">
    <property type="protein sequence ID" value="CAB3263309.1"/>
    <property type="molecule type" value="mRNA"/>
</dbReference>
<evidence type="ECO:0000259" key="1">
    <source>
        <dbReference type="Pfam" id="PF26215"/>
    </source>
</evidence>
<protein>
    <submittedName>
        <fullName evidence="2">Uncharacterized protein LOC108950552</fullName>
    </submittedName>
</protein>
<gene>
    <name evidence="2" type="primary">LOC108950552-001</name>
</gene>
<feature type="domain" description="Helix-turn-helix" evidence="1">
    <location>
        <begin position="89"/>
        <end position="143"/>
    </location>
</feature>
<sequence length="165" mass="19377">MEHIEHKALATFHTPPRLWLRYVDDTYVIIDKNMVHAFHTHLNTISPTIAFTMETEKNDTIAFLDVAITRQPDQRLSTSIYKKPTNTDRYLHYTSHHPRHQKLTVAKTLYARATTHIKDTVIHKHECKNIARVLKNNGFPRNLHHMTHNTTTSQNRQFKSFTCLP</sequence>
<reference evidence="2" key="1">
    <citation type="submission" date="2020-04" db="EMBL/GenBank/DDBJ databases">
        <authorList>
            <person name="Neveu A P."/>
        </authorList>
    </citation>
    <scope>NUCLEOTIDE SEQUENCE</scope>
    <source>
        <tissue evidence="2">Whole embryo</tissue>
    </source>
</reference>